<reference evidence="2 3" key="1">
    <citation type="submission" date="2019-03" db="EMBL/GenBank/DDBJ databases">
        <title>Genomic Encyclopedia of Type Strains, Phase IV (KMG-IV): sequencing the most valuable type-strain genomes for metagenomic binning, comparative biology and taxonomic classification.</title>
        <authorList>
            <person name="Goeker M."/>
        </authorList>
    </citation>
    <scope>NUCLEOTIDE SEQUENCE [LARGE SCALE GENOMIC DNA]</scope>
    <source>
        <strain evidence="2 3">DSM 23344</strain>
    </source>
</reference>
<dbReference type="InterPro" id="IPR029058">
    <property type="entry name" value="AB_hydrolase_fold"/>
</dbReference>
<evidence type="ECO:0000313" key="3">
    <source>
        <dbReference type="Proteomes" id="UP000294980"/>
    </source>
</evidence>
<proteinExistence type="predicted"/>
<dbReference type="EMBL" id="SLWX01000014">
    <property type="protein sequence ID" value="TCO74298.1"/>
    <property type="molecule type" value="Genomic_DNA"/>
</dbReference>
<keyword evidence="2" id="KW-0378">Hydrolase</keyword>
<dbReference type="NCBIfam" id="TIGR03100">
    <property type="entry name" value="hydr1_PEP"/>
    <property type="match status" value="1"/>
</dbReference>
<comment type="caution">
    <text evidence="2">The sequence shown here is derived from an EMBL/GenBank/DDBJ whole genome shotgun (WGS) entry which is preliminary data.</text>
</comment>
<dbReference type="Gene3D" id="3.40.50.1820">
    <property type="entry name" value="alpha/beta hydrolase"/>
    <property type="match status" value="2"/>
</dbReference>
<feature type="domain" description="Serine aminopeptidase S33" evidence="1">
    <location>
        <begin position="320"/>
        <end position="439"/>
    </location>
</feature>
<dbReference type="Proteomes" id="UP000294980">
    <property type="component" value="Unassembled WGS sequence"/>
</dbReference>
<evidence type="ECO:0000313" key="2">
    <source>
        <dbReference type="EMBL" id="TCO74298.1"/>
    </source>
</evidence>
<evidence type="ECO:0000259" key="1">
    <source>
        <dbReference type="Pfam" id="PF12146"/>
    </source>
</evidence>
<keyword evidence="3" id="KW-1185">Reference proteome</keyword>
<dbReference type="InterPro" id="IPR017532">
    <property type="entry name" value="Hydrolase-2_PEP"/>
</dbReference>
<organism evidence="2 3">
    <name type="scientific">Chromatocurvus halotolerans</name>
    <dbReference type="NCBI Taxonomy" id="1132028"/>
    <lineage>
        <taxon>Bacteria</taxon>
        <taxon>Pseudomonadati</taxon>
        <taxon>Pseudomonadota</taxon>
        <taxon>Gammaproteobacteria</taxon>
        <taxon>Cellvibrionales</taxon>
        <taxon>Halieaceae</taxon>
        <taxon>Chromatocurvus</taxon>
    </lineage>
</organism>
<accession>A0A4R2KVP2</accession>
<dbReference type="NCBIfam" id="TIGR03101">
    <property type="entry name" value="hydr2_PEP"/>
    <property type="match status" value="1"/>
</dbReference>
<dbReference type="GO" id="GO:0016787">
    <property type="term" value="F:hydrolase activity"/>
    <property type="evidence" value="ECO:0007669"/>
    <property type="project" value="UniProtKB-KW"/>
</dbReference>
<dbReference type="AlphaFoldDB" id="A0A4R2KVP2"/>
<dbReference type="InterPro" id="IPR022742">
    <property type="entry name" value="Hydrolase_4"/>
</dbReference>
<dbReference type="InterPro" id="IPR017531">
    <property type="entry name" value="Hydrolase-1_PEP"/>
</dbReference>
<name>A0A4R2KVP2_9GAMM</name>
<dbReference type="Pfam" id="PF12146">
    <property type="entry name" value="Hydrolase_4"/>
    <property type="match status" value="1"/>
</dbReference>
<gene>
    <name evidence="2" type="ORF">EV688_11411</name>
</gene>
<dbReference type="PANTHER" id="PTHR22946">
    <property type="entry name" value="DIENELACTONE HYDROLASE DOMAIN-CONTAINING PROTEIN-RELATED"/>
    <property type="match status" value="1"/>
</dbReference>
<dbReference type="SUPFAM" id="SSF53474">
    <property type="entry name" value="alpha/beta-Hydrolases"/>
    <property type="match status" value="2"/>
</dbReference>
<dbReference type="InterPro" id="IPR050261">
    <property type="entry name" value="FrsA_esterase"/>
</dbReference>
<sequence>MGSHWVIHAPAFAEEMNKSRHMVARQARRLAANGHTVVVPDLCGTGDSPDSLEVATWQGWVEELCAVVHWARDQGTQSITLWGLRLGCLLALEAAVRLEARAAPPDHLLLWQPLLAGKLQMAQFLRLVTAAAVTRGQEGQTAASVKAALAEGETVEVAGYPLSSILYSGLQDADAAALTLPANTSVTVIEVASQADKPLLPVTAKHLASWQEAGMACTARTVVGDAFWATQELGFADALLNASDEALGAFGAEGPSTQKMDSRRPVSLTIDAERRGVASSVVFRCQSAQLAGRLHVPESFAPKSTGVVIVVGGPQYRVGSHRQFVSLAESLADAGYPVLRFDYRGMGDSDGELAGFTAIHDDIAAGIDALQAAVPVVERVALWGLCDAATAAIAYAGGDPRVVRAALANPWVYSEQGAANVKIKHYYAARIFSLAFWQRLFGGRVALLQSIEDFAKVVVRAIVPRGAHNGTKSDNEDMSWMIDAGDLGGTFLRGLRAFPKPVLLLLSGDDFTAMEFQREVDRNAELRAALEPANIQIHRLADADHTFSRRDWQADVETRTTAFLREA</sequence>
<protein>
    <submittedName>
        <fullName evidence="2">Exosortase A-associated hydrolase 1/exosortase A-associated hydrolase 2</fullName>
    </submittedName>
</protein>